<dbReference type="Proteomes" id="UP001642484">
    <property type="component" value="Unassembled WGS sequence"/>
</dbReference>
<dbReference type="PANTHER" id="PTHR21649">
    <property type="entry name" value="CHLOROPHYLL A/B BINDING PROTEIN"/>
    <property type="match status" value="1"/>
</dbReference>
<proteinExistence type="predicted"/>
<keyword evidence="3" id="KW-0602">Photosynthesis</keyword>
<evidence type="ECO:0000313" key="5">
    <source>
        <dbReference type="EMBL" id="CAK9028518.1"/>
    </source>
</evidence>
<dbReference type="EMBL" id="CAXAMN010009402">
    <property type="protein sequence ID" value="CAK9028518.1"/>
    <property type="molecule type" value="Genomic_DNA"/>
</dbReference>
<evidence type="ECO:0000256" key="4">
    <source>
        <dbReference type="ARBA" id="ARBA00022640"/>
    </source>
</evidence>
<evidence type="ECO:0000313" key="6">
    <source>
        <dbReference type="Proteomes" id="UP001642484"/>
    </source>
</evidence>
<evidence type="ECO:0008006" key="7">
    <source>
        <dbReference type="Google" id="ProtNLM"/>
    </source>
</evidence>
<dbReference type="SUPFAM" id="SSF103511">
    <property type="entry name" value="Chlorophyll a-b binding protein"/>
    <property type="match status" value="1"/>
</dbReference>
<evidence type="ECO:0000256" key="1">
    <source>
        <dbReference type="ARBA" id="ARBA00004229"/>
    </source>
</evidence>
<protein>
    <recommendedName>
        <fullName evidence="7">Chlorophyll a-b binding protein, chloroplastic</fullName>
    </recommendedName>
</protein>
<sequence>MALALPSSRCSAPLAWNPVRVAVRNVQLKGRSLKNIALGAIPVLPWVTLTKRYALRGKTIRQKAFEDELGVQPPLGYFDPLGISKDGDFTEFYRRREAEIKNGRVAMYATIGYIVPEYFRWPGYLSPTEDLTFENVPNGLQALLKVPPEGWLQILAWCGMYEILINQPKHPSEPGNYYKGRLGLLPGTMIVDPEKRKRSLNAEIANGRLAMVAIFWMWIQDGLHGKAWGEWNP</sequence>
<keyword evidence="6" id="KW-1185">Reference proteome</keyword>
<name>A0ABP0KQR9_9DINO</name>
<organism evidence="5 6">
    <name type="scientific">Durusdinium trenchii</name>
    <dbReference type="NCBI Taxonomy" id="1381693"/>
    <lineage>
        <taxon>Eukaryota</taxon>
        <taxon>Sar</taxon>
        <taxon>Alveolata</taxon>
        <taxon>Dinophyceae</taxon>
        <taxon>Suessiales</taxon>
        <taxon>Symbiodiniaceae</taxon>
        <taxon>Durusdinium</taxon>
    </lineage>
</organism>
<keyword evidence="2" id="KW-0150">Chloroplast</keyword>
<comment type="caution">
    <text evidence="5">The sequence shown here is derived from an EMBL/GenBank/DDBJ whole genome shotgun (WGS) entry which is preliminary data.</text>
</comment>
<comment type="subcellular location">
    <subcellularLocation>
        <location evidence="1">Plastid</location>
        <location evidence="1">Chloroplast</location>
    </subcellularLocation>
</comment>
<keyword evidence="4" id="KW-0934">Plastid</keyword>
<evidence type="ECO:0000256" key="2">
    <source>
        <dbReference type="ARBA" id="ARBA00022528"/>
    </source>
</evidence>
<dbReference type="Pfam" id="PF00504">
    <property type="entry name" value="Chloroa_b-bind"/>
    <property type="match status" value="1"/>
</dbReference>
<dbReference type="InterPro" id="IPR001344">
    <property type="entry name" value="Chloro_AB-bd_pln"/>
</dbReference>
<accession>A0ABP0KQR9</accession>
<gene>
    <name evidence="5" type="ORF">CCMP2556_LOCUS17140</name>
</gene>
<reference evidence="5 6" key="1">
    <citation type="submission" date="2024-02" db="EMBL/GenBank/DDBJ databases">
        <authorList>
            <person name="Chen Y."/>
            <person name="Shah S."/>
            <person name="Dougan E. K."/>
            <person name="Thang M."/>
            <person name="Chan C."/>
        </authorList>
    </citation>
    <scope>NUCLEOTIDE SEQUENCE [LARGE SCALE GENOMIC DNA]</scope>
</reference>
<dbReference type="InterPro" id="IPR022796">
    <property type="entry name" value="Chloroa_b-bind"/>
</dbReference>
<evidence type="ECO:0000256" key="3">
    <source>
        <dbReference type="ARBA" id="ARBA00022531"/>
    </source>
</evidence>
<dbReference type="Gene3D" id="1.10.3460.10">
    <property type="entry name" value="Chlorophyll a/b binding protein domain"/>
    <property type="match status" value="1"/>
</dbReference>